<keyword evidence="1" id="KW-0812">Transmembrane</keyword>
<dbReference type="RefSeq" id="WP_136436421.1">
    <property type="nucleotide sequence ID" value="NZ_JBHSNS010000003.1"/>
</dbReference>
<reference evidence="3" key="1">
    <citation type="journal article" date="2019" name="Int. J. Syst. Evol. Microbiol.">
        <title>The Global Catalogue of Microorganisms (GCM) 10K type strain sequencing project: providing services to taxonomists for standard genome sequencing and annotation.</title>
        <authorList>
            <consortium name="The Broad Institute Genomics Platform"/>
            <consortium name="The Broad Institute Genome Sequencing Center for Infectious Disease"/>
            <person name="Wu L."/>
            <person name="Ma J."/>
        </authorList>
    </citation>
    <scope>NUCLEOTIDE SEQUENCE [LARGE SCALE GENOMIC DNA]</scope>
    <source>
        <strain evidence="3">YIM 94188</strain>
    </source>
</reference>
<sequence length="157" mass="16414">MNNNLGRLGGQVGVLMCVLGYGVIFFGWNGAASEALPAAQFPYLISGGIAGLGLVVIGAAMLVVQDSREDRARLQATLEQLTTAVERQGGAANAAGMRGGAGVVLAGTTSYHRTDCTLPTAREEAHLMRIEDVLGQGLEPCRVCNPPALRMDPLQSY</sequence>
<evidence type="ECO:0000256" key="1">
    <source>
        <dbReference type="SAM" id="Phobius"/>
    </source>
</evidence>
<name>A0ABW0ZJN2_9ACTN</name>
<feature type="transmembrane region" description="Helical" evidence="1">
    <location>
        <begin position="12"/>
        <end position="31"/>
    </location>
</feature>
<organism evidence="2 3">
    <name type="scientific">Nocardioides vastitatis</name>
    <dbReference type="NCBI Taxonomy" id="2568655"/>
    <lineage>
        <taxon>Bacteria</taxon>
        <taxon>Bacillati</taxon>
        <taxon>Actinomycetota</taxon>
        <taxon>Actinomycetes</taxon>
        <taxon>Propionibacteriales</taxon>
        <taxon>Nocardioidaceae</taxon>
        <taxon>Nocardioides</taxon>
    </lineage>
</organism>
<keyword evidence="3" id="KW-1185">Reference proteome</keyword>
<gene>
    <name evidence="2" type="ORF">ACFPQB_10185</name>
</gene>
<comment type="caution">
    <text evidence="2">The sequence shown here is derived from an EMBL/GenBank/DDBJ whole genome shotgun (WGS) entry which is preliminary data.</text>
</comment>
<evidence type="ECO:0000313" key="3">
    <source>
        <dbReference type="Proteomes" id="UP001596072"/>
    </source>
</evidence>
<feature type="transmembrane region" description="Helical" evidence="1">
    <location>
        <begin position="43"/>
        <end position="64"/>
    </location>
</feature>
<accession>A0ABW0ZJN2</accession>
<dbReference type="EMBL" id="JBHSNS010000003">
    <property type="protein sequence ID" value="MFC5729288.1"/>
    <property type="molecule type" value="Genomic_DNA"/>
</dbReference>
<evidence type="ECO:0000313" key="2">
    <source>
        <dbReference type="EMBL" id="MFC5729288.1"/>
    </source>
</evidence>
<proteinExistence type="predicted"/>
<keyword evidence="1" id="KW-0472">Membrane</keyword>
<protein>
    <submittedName>
        <fullName evidence="2">Uncharacterized protein</fullName>
    </submittedName>
</protein>
<keyword evidence="1" id="KW-1133">Transmembrane helix</keyword>
<dbReference type="Proteomes" id="UP001596072">
    <property type="component" value="Unassembled WGS sequence"/>
</dbReference>